<accession>A0ABP8ERZ8</accession>
<name>A0ABP8ERZ8_9MICO</name>
<protein>
    <submittedName>
        <fullName evidence="2">Uncharacterized protein</fullName>
    </submittedName>
</protein>
<dbReference type="RefSeq" id="WP_345038513.1">
    <property type="nucleotide sequence ID" value="NZ_BAABBA010000004.1"/>
</dbReference>
<feature type="transmembrane region" description="Helical" evidence="1">
    <location>
        <begin position="77"/>
        <end position="102"/>
    </location>
</feature>
<feature type="transmembrane region" description="Helical" evidence="1">
    <location>
        <begin position="176"/>
        <end position="195"/>
    </location>
</feature>
<sequence>MSRTHDAAPVTDLTGLTAGSQRYGRRVSHRRPQWWRAAFWMVRTQAYLGLWFWAIVVVLALAATVVVSQVAQVEVSILQFAAHGALWFPFALMITVVAAQLTGHVGNGMTRRSFVRAALLAATATGLVYGLVIAVGLAVEGAIYDGVGWPHVHVATTGPGGDDVVAPWGLGLPTSAFVYAVRTAGSAVAGLLVGITYYRLGGLRGTLLLPLTVLPAVVGQDDLAARAADALGLSLPLYTFATLAVLALAAWVFGRLTRHAPLAHPRS</sequence>
<keyword evidence="1" id="KW-1133">Transmembrane helix</keyword>
<dbReference type="EMBL" id="BAABBA010000004">
    <property type="protein sequence ID" value="GAA4286709.1"/>
    <property type="molecule type" value="Genomic_DNA"/>
</dbReference>
<organism evidence="2 3">
    <name type="scientific">Georgenia daeguensis</name>
    <dbReference type="NCBI Taxonomy" id="908355"/>
    <lineage>
        <taxon>Bacteria</taxon>
        <taxon>Bacillati</taxon>
        <taxon>Actinomycetota</taxon>
        <taxon>Actinomycetes</taxon>
        <taxon>Micrococcales</taxon>
        <taxon>Bogoriellaceae</taxon>
        <taxon>Georgenia</taxon>
    </lineage>
</organism>
<gene>
    <name evidence="2" type="ORF">GCM10022262_10680</name>
</gene>
<dbReference type="Proteomes" id="UP001499841">
    <property type="component" value="Unassembled WGS sequence"/>
</dbReference>
<keyword evidence="3" id="KW-1185">Reference proteome</keyword>
<comment type="caution">
    <text evidence="2">The sequence shown here is derived from an EMBL/GenBank/DDBJ whole genome shotgun (WGS) entry which is preliminary data.</text>
</comment>
<keyword evidence="1" id="KW-0472">Membrane</keyword>
<feature type="transmembrane region" description="Helical" evidence="1">
    <location>
        <begin position="114"/>
        <end position="139"/>
    </location>
</feature>
<evidence type="ECO:0000313" key="2">
    <source>
        <dbReference type="EMBL" id="GAA4286709.1"/>
    </source>
</evidence>
<proteinExistence type="predicted"/>
<evidence type="ECO:0000313" key="3">
    <source>
        <dbReference type="Proteomes" id="UP001499841"/>
    </source>
</evidence>
<evidence type="ECO:0000256" key="1">
    <source>
        <dbReference type="SAM" id="Phobius"/>
    </source>
</evidence>
<feature type="transmembrane region" description="Helical" evidence="1">
    <location>
        <begin position="202"/>
        <end position="218"/>
    </location>
</feature>
<reference evidence="3" key="1">
    <citation type="journal article" date="2019" name="Int. J. Syst. Evol. Microbiol.">
        <title>The Global Catalogue of Microorganisms (GCM) 10K type strain sequencing project: providing services to taxonomists for standard genome sequencing and annotation.</title>
        <authorList>
            <consortium name="The Broad Institute Genomics Platform"/>
            <consortium name="The Broad Institute Genome Sequencing Center for Infectious Disease"/>
            <person name="Wu L."/>
            <person name="Ma J."/>
        </authorList>
    </citation>
    <scope>NUCLEOTIDE SEQUENCE [LARGE SCALE GENOMIC DNA]</scope>
    <source>
        <strain evidence="3">JCM 17459</strain>
    </source>
</reference>
<feature type="transmembrane region" description="Helical" evidence="1">
    <location>
        <begin position="50"/>
        <end position="71"/>
    </location>
</feature>
<keyword evidence="1" id="KW-0812">Transmembrane</keyword>
<feature type="transmembrane region" description="Helical" evidence="1">
    <location>
        <begin position="230"/>
        <end position="253"/>
    </location>
</feature>